<dbReference type="EMBL" id="JAOCDR010000007">
    <property type="protein sequence ID" value="MDH0655662.1"/>
    <property type="molecule type" value="Genomic_DNA"/>
</dbReference>
<dbReference type="PANTHER" id="PTHR34980:SF3">
    <property type="entry name" value="BLR8105 PROTEIN"/>
    <property type="match status" value="1"/>
</dbReference>
<dbReference type="InterPro" id="IPR008523">
    <property type="entry name" value="DUF805"/>
</dbReference>
<feature type="transmembrane region" description="Helical" evidence="1">
    <location>
        <begin position="130"/>
        <end position="150"/>
    </location>
</feature>
<dbReference type="Pfam" id="PF05656">
    <property type="entry name" value="DUF805"/>
    <property type="match status" value="1"/>
</dbReference>
<dbReference type="EMBL" id="JAOCLH010000018">
    <property type="protein sequence ID" value="MDH2172861.1"/>
    <property type="molecule type" value="Genomic_DNA"/>
</dbReference>
<dbReference type="AlphaFoldDB" id="A0AA42XJ08"/>
<evidence type="ECO:0000313" key="3">
    <source>
        <dbReference type="EMBL" id="MDH2172861.1"/>
    </source>
</evidence>
<keyword evidence="1" id="KW-0472">Membrane</keyword>
<organism evidence="3 4">
    <name type="scientific">Acinetobacter johnsonii</name>
    <dbReference type="NCBI Taxonomy" id="40214"/>
    <lineage>
        <taxon>Bacteria</taxon>
        <taxon>Pseudomonadati</taxon>
        <taxon>Pseudomonadota</taxon>
        <taxon>Gammaproteobacteria</taxon>
        <taxon>Moraxellales</taxon>
        <taxon>Moraxellaceae</taxon>
        <taxon>Acinetobacter</taxon>
    </lineage>
</organism>
<keyword evidence="1" id="KW-0812">Transmembrane</keyword>
<dbReference type="Gene3D" id="3.30.700.10">
    <property type="entry name" value="Glycoprotein, Type 4 Pilin"/>
    <property type="match status" value="1"/>
</dbReference>
<comment type="caution">
    <text evidence="3">The sequence shown here is derived from an EMBL/GenBank/DDBJ whole genome shotgun (WGS) entry which is preliminary data.</text>
</comment>
<keyword evidence="1" id="KW-1133">Transmembrane helix</keyword>
<evidence type="ECO:0000256" key="1">
    <source>
        <dbReference type="SAM" id="Phobius"/>
    </source>
</evidence>
<accession>A0AA42XJ08</accession>
<proteinExistence type="predicted"/>
<dbReference type="GO" id="GO:0005886">
    <property type="term" value="C:plasma membrane"/>
    <property type="evidence" value="ECO:0007669"/>
    <property type="project" value="TreeGrafter"/>
</dbReference>
<feature type="transmembrane region" description="Helical" evidence="1">
    <location>
        <begin position="21"/>
        <end position="43"/>
    </location>
</feature>
<dbReference type="Proteomes" id="UP001162261">
    <property type="component" value="Unassembled WGS sequence"/>
</dbReference>
<dbReference type="InterPro" id="IPR036259">
    <property type="entry name" value="MFS_trans_sf"/>
</dbReference>
<feature type="transmembrane region" description="Helical" evidence="1">
    <location>
        <begin position="89"/>
        <end position="110"/>
    </location>
</feature>
<dbReference type="RefSeq" id="WP_151836176.1">
    <property type="nucleotide sequence ID" value="NZ_BKWH01000020.1"/>
</dbReference>
<evidence type="ECO:0000313" key="2">
    <source>
        <dbReference type="EMBL" id="MDH0655662.1"/>
    </source>
</evidence>
<dbReference type="PANTHER" id="PTHR34980">
    <property type="entry name" value="INNER MEMBRANE PROTEIN-RELATED-RELATED"/>
    <property type="match status" value="1"/>
</dbReference>
<protein>
    <submittedName>
        <fullName evidence="3">DUF805 domain-containing protein</fullName>
    </submittedName>
</protein>
<gene>
    <name evidence="2" type="ORF">N5D11_05960</name>
    <name evidence="3" type="ORF">N5J46_10580</name>
</gene>
<name>A0AA42XJ08_ACIJO</name>
<sequence length="170" mass="19131">MTQYVQESALNAAGRFGRFSYLAWNCLLAIVAAIIIGIFAVIFPTTFINMETGNFSGGMIFLAVIYIAIFYFTFVFTIRRLHDRNHTGWLSLLMLVPLANVILMLYLIFAPGDDRSNSYGSPRPTAGWEAVLAWIYILLFVVGILAAIALPSYQSYIQRANQSQIEMQQQ</sequence>
<dbReference type="SUPFAM" id="SSF54523">
    <property type="entry name" value="Pili subunits"/>
    <property type="match status" value="1"/>
</dbReference>
<dbReference type="Proteomes" id="UP001161099">
    <property type="component" value="Unassembled WGS sequence"/>
</dbReference>
<dbReference type="SUPFAM" id="SSF103473">
    <property type="entry name" value="MFS general substrate transporter"/>
    <property type="match status" value="1"/>
</dbReference>
<evidence type="ECO:0000313" key="4">
    <source>
        <dbReference type="Proteomes" id="UP001162261"/>
    </source>
</evidence>
<reference evidence="3" key="1">
    <citation type="submission" date="2022-09" db="EMBL/GenBank/DDBJ databases">
        <title>Intensive care unit water sources are persistently colonized with multi-drug resistant bacteria and are the site of extensive horizontal gene transfer of antibiotic resistance genes.</title>
        <authorList>
            <person name="Diorio-Toth L."/>
        </authorList>
    </citation>
    <scope>NUCLEOTIDE SEQUENCE</scope>
    <source>
        <strain evidence="3">GD03649</strain>
        <strain evidence="2">GD03851</strain>
    </source>
</reference>
<dbReference type="InterPro" id="IPR045584">
    <property type="entry name" value="Pilin-like"/>
</dbReference>
<feature type="transmembrane region" description="Helical" evidence="1">
    <location>
        <begin position="55"/>
        <end position="77"/>
    </location>
</feature>